<dbReference type="FunFam" id="3.40.50.720:FF:000042">
    <property type="entry name" value="Trk system potassium transporter TrkA"/>
    <property type="match status" value="1"/>
</dbReference>
<feature type="domain" description="RCK N-terminal" evidence="7">
    <location>
        <begin position="1"/>
        <end position="122"/>
    </location>
</feature>
<keyword evidence="2" id="KW-0813">Transport</keyword>
<keyword evidence="10" id="KW-1185">Reference proteome</keyword>
<dbReference type="RefSeq" id="WP_109836387.1">
    <property type="nucleotide sequence ID" value="NZ_QGKM01000006.1"/>
</dbReference>
<organism evidence="9 10">
    <name type="scientific">Leucothrix pacifica</name>
    <dbReference type="NCBI Taxonomy" id="1247513"/>
    <lineage>
        <taxon>Bacteria</taxon>
        <taxon>Pseudomonadati</taxon>
        <taxon>Pseudomonadota</taxon>
        <taxon>Gammaproteobacteria</taxon>
        <taxon>Thiotrichales</taxon>
        <taxon>Thiotrichaceae</taxon>
        <taxon>Leucothrix</taxon>
    </lineage>
</organism>
<dbReference type="InterPro" id="IPR006037">
    <property type="entry name" value="RCK_C"/>
</dbReference>
<name>A0A317CN79_9GAMM</name>
<dbReference type="OrthoDB" id="9775180at2"/>
<keyword evidence="5" id="KW-0520">NAD</keyword>
<evidence type="ECO:0000256" key="3">
    <source>
        <dbReference type="ARBA" id="ARBA00022538"/>
    </source>
</evidence>
<dbReference type="PANTHER" id="PTHR43833:SF5">
    <property type="entry name" value="TRK SYSTEM POTASSIUM UPTAKE PROTEIN TRKA"/>
    <property type="match status" value="1"/>
</dbReference>
<dbReference type="PANTHER" id="PTHR43833">
    <property type="entry name" value="POTASSIUM CHANNEL PROTEIN 2-RELATED-RELATED"/>
    <property type="match status" value="1"/>
</dbReference>
<evidence type="ECO:0000313" key="10">
    <source>
        <dbReference type="Proteomes" id="UP000245539"/>
    </source>
</evidence>
<evidence type="ECO:0000256" key="4">
    <source>
        <dbReference type="ARBA" id="ARBA00022958"/>
    </source>
</evidence>
<dbReference type="SUPFAM" id="SSF116726">
    <property type="entry name" value="TrkA C-terminal domain-like"/>
    <property type="match status" value="2"/>
</dbReference>
<dbReference type="InterPro" id="IPR003148">
    <property type="entry name" value="RCK_N"/>
</dbReference>
<sequence length="458" mass="50130">MNIVIIGAGQVGGSLADSLATEDNDIVVIDNDAERLRHLREKLDIDTYQGNASHPDVLENANVMNADMMIAVTSSDEVNMIACQVAYQLFHTPTKIARVRSASYLDHPELFSKEAIPIDVLISPERLITEHVYSLIANPGSLQVIDFANGNVQLVALRAQYGGKLIDHQIREFADHMPDVDVRVIAIFRNGKAILPDGDTVIEVDDEIFVIASMQHIRVVMSELSIAEKPYKKIMIAGGGNVGGNLAGLLEKERYQVKIIEKSSDVAGYLAERLDKTLVLEGDAADEHLLQEEDISNMDVFCAVTDDDEANILSAMLAKRLGARKVMALVNRPSYVDLVESGIIDMAISPQQITLGGLLAHVRRGDIVSVHALRRGAAEVIEVVAHGDEKTSRVVGRTLKKLKLPPGSTVCAVVKENKVVLPSHSVVIEENDHVILFLSDKRYIPVIEKLFQVGMGFI</sequence>
<dbReference type="PROSITE" id="PS51202">
    <property type="entry name" value="RCK_C"/>
    <property type="match status" value="2"/>
</dbReference>
<dbReference type="Gene3D" id="3.40.50.720">
    <property type="entry name" value="NAD(P)-binding Rossmann-like Domain"/>
    <property type="match status" value="2"/>
</dbReference>
<feature type="domain" description="RCK C-terminal" evidence="8">
    <location>
        <begin position="142"/>
        <end position="226"/>
    </location>
</feature>
<keyword evidence="4" id="KW-0630">Potassium</keyword>
<dbReference type="GO" id="GO:0005886">
    <property type="term" value="C:plasma membrane"/>
    <property type="evidence" value="ECO:0007669"/>
    <property type="project" value="InterPro"/>
</dbReference>
<dbReference type="InterPro" id="IPR036291">
    <property type="entry name" value="NAD(P)-bd_dom_sf"/>
</dbReference>
<feature type="domain" description="RCK C-terminal" evidence="8">
    <location>
        <begin position="368"/>
        <end position="453"/>
    </location>
</feature>
<dbReference type="NCBIfam" id="NF007032">
    <property type="entry name" value="PRK09496.1-4"/>
    <property type="match status" value="1"/>
</dbReference>
<gene>
    <name evidence="9" type="ORF">DKW60_04055</name>
</gene>
<dbReference type="Pfam" id="PF02080">
    <property type="entry name" value="TrkA_C"/>
    <property type="match status" value="2"/>
</dbReference>
<dbReference type="InterPro" id="IPR050721">
    <property type="entry name" value="Trk_Ktr_HKT_K-transport"/>
</dbReference>
<evidence type="ECO:0000259" key="7">
    <source>
        <dbReference type="PROSITE" id="PS51201"/>
    </source>
</evidence>
<dbReference type="PROSITE" id="PS51201">
    <property type="entry name" value="RCK_N"/>
    <property type="match status" value="2"/>
</dbReference>
<evidence type="ECO:0000256" key="5">
    <source>
        <dbReference type="ARBA" id="ARBA00023027"/>
    </source>
</evidence>
<proteinExistence type="predicted"/>
<dbReference type="InterPro" id="IPR036721">
    <property type="entry name" value="RCK_C_sf"/>
</dbReference>
<evidence type="ECO:0000259" key="8">
    <source>
        <dbReference type="PROSITE" id="PS51202"/>
    </source>
</evidence>
<dbReference type="Gene3D" id="3.30.70.1450">
    <property type="entry name" value="Regulator of K+ conductance, C-terminal domain"/>
    <property type="match status" value="2"/>
</dbReference>
<dbReference type="NCBIfam" id="NF007031">
    <property type="entry name" value="PRK09496.1-2"/>
    <property type="match status" value="1"/>
</dbReference>
<accession>A0A317CN79</accession>
<feature type="domain" description="RCK N-terminal" evidence="7">
    <location>
        <begin position="231"/>
        <end position="348"/>
    </location>
</feature>
<dbReference type="InterPro" id="IPR006036">
    <property type="entry name" value="K_uptake_TrkA"/>
</dbReference>
<dbReference type="SUPFAM" id="SSF51735">
    <property type="entry name" value="NAD(P)-binding Rossmann-fold domains"/>
    <property type="match status" value="2"/>
</dbReference>
<dbReference type="Pfam" id="PF02254">
    <property type="entry name" value="TrkA_N"/>
    <property type="match status" value="2"/>
</dbReference>
<evidence type="ECO:0000256" key="1">
    <source>
        <dbReference type="ARBA" id="ARBA00017378"/>
    </source>
</evidence>
<dbReference type="AlphaFoldDB" id="A0A317CN79"/>
<dbReference type="EMBL" id="QGKM01000006">
    <property type="protein sequence ID" value="PWQ99986.1"/>
    <property type="molecule type" value="Genomic_DNA"/>
</dbReference>
<evidence type="ECO:0000313" key="9">
    <source>
        <dbReference type="EMBL" id="PWQ99986.1"/>
    </source>
</evidence>
<evidence type="ECO:0000256" key="2">
    <source>
        <dbReference type="ARBA" id="ARBA00022448"/>
    </source>
</evidence>
<comment type="caution">
    <text evidence="9">The sequence shown here is derived from an EMBL/GenBank/DDBJ whole genome shotgun (WGS) entry which is preliminary data.</text>
</comment>
<dbReference type="PRINTS" id="PR00335">
    <property type="entry name" value="KUPTAKETRKA"/>
</dbReference>
<dbReference type="NCBIfam" id="NF007039">
    <property type="entry name" value="PRK09496.3-2"/>
    <property type="match status" value="1"/>
</dbReference>
<dbReference type="GO" id="GO:0015079">
    <property type="term" value="F:potassium ion transmembrane transporter activity"/>
    <property type="evidence" value="ECO:0007669"/>
    <property type="project" value="InterPro"/>
</dbReference>
<evidence type="ECO:0000256" key="6">
    <source>
        <dbReference type="ARBA" id="ARBA00023065"/>
    </source>
</evidence>
<dbReference type="NCBIfam" id="NF007030">
    <property type="entry name" value="PRK09496.1-1"/>
    <property type="match status" value="1"/>
</dbReference>
<protein>
    <recommendedName>
        <fullName evidence="1">Trk system potassium uptake protein TrkA</fullName>
    </recommendedName>
</protein>
<keyword evidence="6" id="KW-0406">Ion transport</keyword>
<reference evidence="9 10" key="1">
    <citation type="submission" date="2018-05" db="EMBL/GenBank/DDBJ databases">
        <title>Leucothrix arctica sp. nov., isolated from Arctic seawater.</title>
        <authorList>
            <person name="Choi A."/>
            <person name="Baek K."/>
        </authorList>
    </citation>
    <scope>NUCLEOTIDE SEQUENCE [LARGE SCALE GENOMIC DNA]</scope>
    <source>
        <strain evidence="9 10">JCM 18388</strain>
    </source>
</reference>
<dbReference type="Proteomes" id="UP000245539">
    <property type="component" value="Unassembled WGS sequence"/>
</dbReference>
<dbReference type="FunFam" id="3.30.70.1450:FF:000001">
    <property type="entry name" value="Trk system potassium transporter TrkA"/>
    <property type="match status" value="1"/>
</dbReference>
<keyword evidence="3" id="KW-0633">Potassium transport</keyword>